<feature type="compositionally biased region" description="Polar residues" evidence="1">
    <location>
        <begin position="663"/>
        <end position="675"/>
    </location>
</feature>
<feature type="region of interest" description="Disordered" evidence="1">
    <location>
        <begin position="655"/>
        <end position="713"/>
    </location>
</feature>
<name>A0A8J6HHS2_TENMO</name>
<dbReference type="Proteomes" id="UP000719412">
    <property type="component" value="Unassembled WGS sequence"/>
</dbReference>
<evidence type="ECO:0000256" key="1">
    <source>
        <dbReference type="SAM" id="MobiDB-lite"/>
    </source>
</evidence>
<evidence type="ECO:0000313" key="3">
    <source>
        <dbReference type="Proteomes" id="UP000719412"/>
    </source>
</evidence>
<feature type="compositionally biased region" description="Basic and acidic residues" evidence="1">
    <location>
        <begin position="697"/>
        <end position="706"/>
    </location>
</feature>
<dbReference type="AlphaFoldDB" id="A0A8J6HHS2"/>
<gene>
    <name evidence="2" type="ORF">GEV33_007902</name>
</gene>
<dbReference type="EMBL" id="JABDTM020023814">
    <property type="protein sequence ID" value="KAH0814890.1"/>
    <property type="molecule type" value="Genomic_DNA"/>
</dbReference>
<feature type="region of interest" description="Disordered" evidence="1">
    <location>
        <begin position="872"/>
        <end position="924"/>
    </location>
</feature>
<protein>
    <submittedName>
        <fullName evidence="2">Uncharacterized protein</fullName>
    </submittedName>
</protein>
<accession>A0A8J6HHS2</accession>
<organism evidence="2 3">
    <name type="scientific">Tenebrio molitor</name>
    <name type="common">Yellow mealworm beetle</name>
    <dbReference type="NCBI Taxonomy" id="7067"/>
    <lineage>
        <taxon>Eukaryota</taxon>
        <taxon>Metazoa</taxon>
        <taxon>Ecdysozoa</taxon>
        <taxon>Arthropoda</taxon>
        <taxon>Hexapoda</taxon>
        <taxon>Insecta</taxon>
        <taxon>Pterygota</taxon>
        <taxon>Neoptera</taxon>
        <taxon>Endopterygota</taxon>
        <taxon>Coleoptera</taxon>
        <taxon>Polyphaga</taxon>
        <taxon>Cucujiformia</taxon>
        <taxon>Tenebrionidae</taxon>
        <taxon>Tenebrio</taxon>
    </lineage>
</organism>
<keyword evidence="3" id="KW-1185">Reference proteome</keyword>
<evidence type="ECO:0000313" key="2">
    <source>
        <dbReference type="EMBL" id="KAH0814890.1"/>
    </source>
</evidence>
<feature type="region of interest" description="Disordered" evidence="1">
    <location>
        <begin position="145"/>
        <end position="218"/>
    </location>
</feature>
<reference evidence="2" key="1">
    <citation type="journal article" date="2020" name="J Insects Food Feed">
        <title>The yellow mealworm (Tenebrio molitor) genome: a resource for the emerging insects as food and feed industry.</title>
        <authorList>
            <person name="Eriksson T."/>
            <person name="Andere A."/>
            <person name="Kelstrup H."/>
            <person name="Emery V."/>
            <person name="Picard C."/>
        </authorList>
    </citation>
    <scope>NUCLEOTIDE SEQUENCE</scope>
    <source>
        <strain evidence="2">Stoneville</strain>
        <tissue evidence="2">Whole head</tissue>
    </source>
</reference>
<reference evidence="2" key="2">
    <citation type="submission" date="2021-08" db="EMBL/GenBank/DDBJ databases">
        <authorList>
            <person name="Eriksson T."/>
        </authorList>
    </citation>
    <scope>NUCLEOTIDE SEQUENCE</scope>
    <source>
        <strain evidence="2">Stoneville</strain>
        <tissue evidence="2">Whole head</tissue>
    </source>
</reference>
<sequence length="924" mass="104497">MDGYLNWKNDTEEEQKCKHLIGRLQAARNKLTPIIDDIIVSAVDSIQRGDNKFLSECTLTVDQYQDVIWASQILREIEYQCRTDDEKYKLPNSTVIVNNVSVDHKSRMMSVRDKSIVIDEAIVVELLELYEQMGVVIQRMVAERTHASDQPPMPTSAKRITSESSTSERTLRSRSSSRKYVTTTDTSLSDVNEKHEDKESTPPHIKSTFDISDAEDDNKNYKDTPISCAKNCPSHYHVRLDGKPVTLKMNQVKNNAEEGAVYCINTGSDDNDNDIRIVIKQCPECRSTVIASSSRIQGFGGESHESITLHGKGGDETDMTYSSDGSNNMCTCHDKGVIYINISRVRCDDRYTPPCSCSESEGHRSQRKLDVVIDTDNVDQSTVKVRSESSIASIHDSDSKPTSFTRAKSSVDHIHGKNVAIKPEPGIPLTRRRICSSMEFDVSTVHSRLRDREIEHGNAHIVVELKKLGVDKILRACRPAKCCRQAILDEKQRTALPYCVSLKSLPLMGNDAEVIKQSIDMSVKKIKNSLDLTQAYKDKLAFYVSLGKDDFKPNVNFPWQISHDSKLEEKSCKHFSSRCLPKCEEKKSKKSVKKKMEYYVSLINGDLVWGEALPLLPQNYDTYYNYSNHNDKEPTPPSTPVEDPMVATRVTNDTSHRAYSRAATPSENEYQNQSDSPDDRSIISELITDPDNMPLESQEKNNDSPKSKFPPFSMGPESLYAPWSPFLVSEHSLPRIREEVIEKEEAPPVEAEPVPAKEETKPKSKCSSKSVCVRNSCVKCKSKECQGKPSTSKKGHPRDAIRIAIKKTKDNGICVEGKAPKACNKEICEIYKNKSMMPDKSAKHRDRDQTFKISGKDNIEIYINNQKICVANNKNKKSTKSNNSKYEDSQRYEKNERMEKNEKTGNNEKMEKNEKTGKNEKMDK</sequence>
<feature type="compositionally biased region" description="Basic and acidic residues" evidence="1">
    <location>
        <begin position="191"/>
        <end position="201"/>
    </location>
</feature>
<feature type="compositionally biased region" description="Polar residues" evidence="1">
    <location>
        <begin position="179"/>
        <end position="190"/>
    </location>
</feature>
<feature type="compositionally biased region" description="Basic and acidic residues" evidence="1">
    <location>
        <begin position="885"/>
        <end position="924"/>
    </location>
</feature>
<proteinExistence type="predicted"/>
<comment type="caution">
    <text evidence="2">The sequence shown here is derived from an EMBL/GenBank/DDBJ whole genome shotgun (WGS) entry which is preliminary data.</text>
</comment>